<feature type="transmembrane region" description="Helical" evidence="10">
    <location>
        <begin position="127"/>
        <end position="146"/>
    </location>
</feature>
<dbReference type="AlphaFoldDB" id="A0A336MEI6"/>
<evidence type="ECO:0000256" key="9">
    <source>
        <dbReference type="ARBA" id="ARBA00023136"/>
    </source>
</evidence>
<dbReference type="VEuPathDB" id="VectorBase:CSON000376"/>
<dbReference type="GO" id="GO:0005789">
    <property type="term" value="C:endoplasmic reticulum membrane"/>
    <property type="evidence" value="ECO:0007669"/>
    <property type="project" value="UniProtKB-SubCell"/>
</dbReference>
<keyword evidence="9 10" id="KW-0472">Membrane</keyword>
<evidence type="ECO:0000256" key="1">
    <source>
        <dbReference type="ARBA" id="ARBA00004477"/>
    </source>
</evidence>
<feature type="transmembrane region" description="Helical" evidence="10">
    <location>
        <begin position="336"/>
        <end position="352"/>
    </location>
</feature>
<keyword evidence="6 10" id="KW-0812">Transmembrane</keyword>
<dbReference type="UniPathway" id="UPA00378"/>
<evidence type="ECO:0000256" key="10">
    <source>
        <dbReference type="RuleBase" id="RU363075"/>
    </source>
</evidence>
<comment type="pathway">
    <text evidence="2">Protein modification; protein glycosylation.</text>
</comment>
<feature type="transmembrane region" description="Helical" evidence="10">
    <location>
        <begin position="167"/>
        <end position="189"/>
    </location>
</feature>
<feature type="transmembrane region" description="Helical" evidence="10">
    <location>
        <begin position="405"/>
        <end position="426"/>
    </location>
</feature>
<protein>
    <recommendedName>
        <fullName evidence="10">Mannosyltransferase</fullName>
        <ecNumber evidence="10">2.4.1.-</ecNumber>
    </recommendedName>
</protein>
<keyword evidence="5" id="KW-0808">Transferase</keyword>
<evidence type="ECO:0000256" key="4">
    <source>
        <dbReference type="ARBA" id="ARBA00022676"/>
    </source>
</evidence>
<evidence type="ECO:0000256" key="2">
    <source>
        <dbReference type="ARBA" id="ARBA00004922"/>
    </source>
</evidence>
<name>A0A336MEI6_CULSO</name>
<feature type="transmembrane region" description="Helical" evidence="10">
    <location>
        <begin position="305"/>
        <end position="324"/>
    </location>
</feature>
<dbReference type="OMA" id="PRDMHAK"/>
<evidence type="ECO:0000256" key="8">
    <source>
        <dbReference type="ARBA" id="ARBA00022989"/>
    </source>
</evidence>
<dbReference type="GO" id="GO:0000026">
    <property type="term" value="F:alpha-1,2-mannosyltransferase activity"/>
    <property type="evidence" value="ECO:0007669"/>
    <property type="project" value="TreeGrafter"/>
</dbReference>
<reference evidence="12" key="1">
    <citation type="submission" date="2018-07" db="EMBL/GenBank/DDBJ databases">
        <authorList>
            <person name="Quirk P.G."/>
            <person name="Krulwich T.A."/>
        </authorList>
    </citation>
    <scope>NUCLEOTIDE SEQUENCE</scope>
</reference>
<comment type="subcellular location">
    <subcellularLocation>
        <location evidence="1 10">Endoplasmic reticulum membrane</location>
        <topology evidence="1 10">Multi-pass membrane protein</topology>
    </subcellularLocation>
</comment>
<dbReference type="PANTHER" id="PTHR22760:SF2">
    <property type="entry name" value="ALPHA-1,2-MANNOSYLTRANSFERASE ALG9"/>
    <property type="match status" value="1"/>
</dbReference>
<evidence type="ECO:0000256" key="3">
    <source>
        <dbReference type="ARBA" id="ARBA00007063"/>
    </source>
</evidence>
<evidence type="ECO:0000256" key="7">
    <source>
        <dbReference type="ARBA" id="ARBA00022824"/>
    </source>
</evidence>
<evidence type="ECO:0000256" key="11">
    <source>
        <dbReference type="SAM" id="MobiDB-lite"/>
    </source>
</evidence>
<organism evidence="12">
    <name type="scientific">Culicoides sonorensis</name>
    <name type="common">Biting midge</name>
    <dbReference type="NCBI Taxonomy" id="179676"/>
    <lineage>
        <taxon>Eukaryota</taxon>
        <taxon>Metazoa</taxon>
        <taxon>Ecdysozoa</taxon>
        <taxon>Arthropoda</taxon>
        <taxon>Hexapoda</taxon>
        <taxon>Insecta</taxon>
        <taxon>Pterygota</taxon>
        <taxon>Neoptera</taxon>
        <taxon>Endopterygota</taxon>
        <taxon>Diptera</taxon>
        <taxon>Nematocera</taxon>
        <taxon>Chironomoidea</taxon>
        <taxon>Ceratopogonidae</taxon>
        <taxon>Ceratopogoninae</taxon>
        <taxon>Culicoides</taxon>
        <taxon>Monoculicoides</taxon>
    </lineage>
</organism>
<dbReference type="PANTHER" id="PTHR22760">
    <property type="entry name" value="GLYCOSYLTRANSFERASE"/>
    <property type="match status" value="1"/>
</dbReference>
<evidence type="ECO:0000256" key="6">
    <source>
        <dbReference type="ARBA" id="ARBA00022692"/>
    </source>
</evidence>
<feature type="transmembrane region" description="Helical" evidence="10">
    <location>
        <begin position="201"/>
        <end position="228"/>
    </location>
</feature>
<dbReference type="InterPro" id="IPR005599">
    <property type="entry name" value="GPI_mannosylTrfase"/>
</dbReference>
<evidence type="ECO:0000256" key="5">
    <source>
        <dbReference type="ARBA" id="ARBA00022679"/>
    </source>
</evidence>
<accession>A0A336MEI6</accession>
<feature type="transmembrane region" description="Helical" evidence="10">
    <location>
        <begin position="98"/>
        <end position="115"/>
    </location>
</feature>
<comment type="similarity">
    <text evidence="3 10">Belongs to the glycosyltransferase 22 family.</text>
</comment>
<evidence type="ECO:0000313" key="12">
    <source>
        <dbReference type="EMBL" id="SSX28715.1"/>
    </source>
</evidence>
<feature type="transmembrane region" description="Helical" evidence="10">
    <location>
        <begin position="364"/>
        <end position="384"/>
    </location>
</feature>
<dbReference type="EC" id="2.4.1.-" evidence="10"/>
<dbReference type="Pfam" id="PF03901">
    <property type="entry name" value="Glyco_transf_22"/>
    <property type="match status" value="1"/>
</dbReference>
<keyword evidence="8 10" id="KW-1133">Transmembrane helix</keyword>
<dbReference type="GO" id="GO:0006487">
    <property type="term" value="P:protein N-linked glycosylation"/>
    <property type="evidence" value="ECO:0007669"/>
    <property type="project" value="TreeGrafter"/>
</dbReference>
<gene>
    <name evidence="12" type="primary">CSON000376</name>
</gene>
<sequence length="603" mass="70701">MVNNRKNSNKPDNKQTYNKNSVKKNNKIKVSQENVAKDSTPQMFPKPDSAFKVLCSVRLCAAIWCHITDCDETFNYWEPLHYLMFNRGLQTWEYDPKFALRSYTYLLIHGVPGWIYKTMFTPNPMLIFYFIRCMLALICATSELYLYKAICREFGVHIGRMWIILQLFCPGMFIASSAFLPSSFSMYFINGALAAWWHQKFSLATFLVAISSLLGWPFSAVLGLPILFDIVFRQKKIRTFIFWSVISAATILIPMIVIDSSYFGKIVVAPLNLIFYNVFTSHGPNLYGIEPPSYYFFNGLLNFNIVWIMALITPIMILTAYIFVPAKSKPTLHLPYYLSLAPCYIWLVIFTVQPHKEERFLFPIYPLITLCGAISVDIIQKLFYRIKKAVKKLQVGQHYLDHSTFIAVIFVVLSTTPSVSRVLSLYRNYHAPLDLMMELSSLTDIQNNMNNERFQYNFCLAKDWYRFPNSFFFPTKQFRVRFLKSEFKGILPAYFSESENGTRIVHDYFNDSNEENEFMYFDYDECDFLFDLDTGRYTKLEQNYAGLTKEWEIVKTLPFLDSSESHSFFRAFYIPYISDYYVKMANFNLLKRIPKLKKKLNYT</sequence>
<dbReference type="EMBL" id="UFQT01001064">
    <property type="protein sequence ID" value="SSX28715.1"/>
    <property type="molecule type" value="Genomic_DNA"/>
</dbReference>
<proteinExistence type="inferred from homology"/>
<keyword evidence="7 10" id="KW-0256">Endoplasmic reticulum</keyword>
<keyword evidence="4 10" id="KW-0328">Glycosyltransferase</keyword>
<feature type="region of interest" description="Disordered" evidence="11">
    <location>
        <begin position="1"/>
        <end position="23"/>
    </location>
</feature>
<feature type="transmembrane region" description="Helical" evidence="10">
    <location>
        <begin position="240"/>
        <end position="258"/>
    </location>
</feature>